<accession>A0A217EGK9</accession>
<dbReference type="RefSeq" id="WP_088823664.1">
    <property type="nucleotide sequence ID" value="NZ_FZLN01000002.1"/>
</dbReference>
<protein>
    <recommendedName>
        <fullName evidence="3">Cache domain-containing protein</fullName>
    </recommendedName>
</protein>
<gene>
    <name evidence="1" type="ORF">SAMN05444584_1586</name>
</gene>
<dbReference type="AlphaFoldDB" id="A0A217EGK9"/>
<dbReference type="Gene3D" id="3.30.450.20">
    <property type="entry name" value="PAS domain"/>
    <property type="match status" value="1"/>
</dbReference>
<reference evidence="2" key="1">
    <citation type="submission" date="2017-06" db="EMBL/GenBank/DDBJ databases">
        <authorList>
            <person name="Varghese N."/>
            <person name="Submissions S."/>
        </authorList>
    </citation>
    <scope>NUCLEOTIDE SEQUENCE [LARGE SCALE GENOMIC DNA]</scope>
    <source>
        <strain evidence="2">ANC 5114</strain>
    </source>
</reference>
<evidence type="ECO:0000313" key="2">
    <source>
        <dbReference type="Proteomes" id="UP000243463"/>
    </source>
</evidence>
<keyword evidence="2" id="KW-1185">Reference proteome</keyword>
<organism evidence="1 2">
    <name type="scientific">Acinetobacter apis</name>
    <dbReference type="NCBI Taxonomy" id="1229165"/>
    <lineage>
        <taxon>Bacteria</taxon>
        <taxon>Pseudomonadati</taxon>
        <taxon>Pseudomonadota</taxon>
        <taxon>Gammaproteobacteria</taxon>
        <taxon>Moraxellales</taxon>
        <taxon>Moraxellaceae</taxon>
        <taxon>Acinetobacter</taxon>
    </lineage>
</organism>
<name>A0A217EGK9_9GAMM</name>
<dbReference type="Proteomes" id="UP000243463">
    <property type="component" value="Unassembled WGS sequence"/>
</dbReference>
<evidence type="ECO:0000313" key="1">
    <source>
        <dbReference type="EMBL" id="SNQ29625.1"/>
    </source>
</evidence>
<proteinExistence type="predicted"/>
<evidence type="ECO:0008006" key="3">
    <source>
        <dbReference type="Google" id="ProtNLM"/>
    </source>
</evidence>
<dbReference type="OrthoDB" id="8687362at2"/>
<dbReference type="EMBL" id="FZLN01000002">
    <property type="protein sequence ID" value="SNQ29625.1"/>
    <property type="molecule type" value="Genomic_DNA"/>
</dbReference>
<dbReference type="CDD" id="cd12913">
    <property type="entry name" value="PDC1_MCP_like"/>
    <property type="match status" value="1"/>
</dbReference>
<sequence>MDITSDKQQRIQRLEQKISSIAGLFMQSIQQLAADFQQVFLSSATQNLTPGILCSPELRLGLQTAIQPRLENDPYCHGAGFASYFDQKQTNSEYWLLEWWLKQPTSDHLQLELDQGTQQRLDFRTFEWFNHTECSQTPYIHGPYVDYICSTAYTLTAAQPIYVNQQFMGVAVMDLLVATFEECISEELKLIDDVVCITNQEGRVIVSNTAKYRIGSLIHDNQVQAYQKNTYAPFHLYFSGTLH</sequence>
<dbReference type="Pfam" id="PF22673">
    <property type="entry name" value="MCP-like_PDC_1"/>
    <property type="match status" value="1"/>
</dbReference>